<protein>
    <recommendedName>
        <fullName evidence="4">Cyclin-like domain-containing protein</fullName>
    </recommendedName>
</protein>
<reference evidence="2 3" key="1">
    <citation type="journal article" date="2012" name="Genome Biol.">
        <title>Genome and low-iron response of an oceanic diatom adapted to chronic iron limitation.</title>
        <authorList>
            <person name="Lommer M."/>
            <person name="Specht M."/>
            <person name="Roy A.S."/>
            <person name="Kraemer L."/>
            <person name="Andreson R."/>
            <person name="Gutowska M.A."/>
            <person name="Wolf J."/>
            <person name="Bergner S.V."/>
            <person name="Schilhabel M.B."/>
            <person name="Klostermeier U.C."/>
            <person name="Beiko R.G."/>
            <person name="Rosenstiel P."/>
            <person name="Hippler M."/>
            <person name="Laroche J."/>
        </authorList>
    </citation>
    <scope>NUCLEOTIDE SEQUENCE [LARGE SCALE GENOMIC DNA]</scope>
    <source>
        <strain evidence="2 3">CCMP1005</strain>
    </source>
</reference>
<dbReference type="SUPFAM" id="SSF47954">
    <property type="entry name" value="Cyclin-like"/>
    <property type="match status" value="1"/>
</dbReference>
<dbReference type="Gene3D" id="1.10.472.10">
    <property type="entry name" value="Cyclin-like"/>
    <property type="match status" value="1"/>
</dbReference>
<comment type="caution">
    <text evidence="2">The sequence shown here is derived from an EMBL/GenBank/DDBJ whole genome shotgun (WGS) entry which is preliminary data.</text>
</comment>
<dbReference type="Pfam" id="PF08613">
    <property type="entry name" value="Cyclin"/>
    <property type="match status" value="1"/>
</dbReference>
<gene>
    <name evidence="2" type="ORF">THAOC_37318</name>
</gene>
<dbReference type="Proteomes" id="UP000266841">
    <property type="component" value="Unassembled WGS sequence"/>
</dbReference>
<evidence type="ECO:0000256" key="1">
    <source>
        <dbReference type="SAM" id="MobiDB-lite"/>
    </source>
</evidence>
<evidence type="ECO:0000313" key="2">
    <source>
        <dbReference type="EMBL" id="EJK44168.1"/>
    </source>
</evidence>
<accession>K0QYJ8</accession>
<dbReference type="EMBL" id="AGNL01050087">
    <property type="protein sequence ID" value="EJK44168.1"/>
    <property type="molecule type" value="Genomic_DNA"/>
</dbReference>
<dbReference type="eggNOG" id="KOG1674">
    <property type="taxonomic scope" value="Eukaryota"/>
</dbReference>
<dbReference type="InterPro" id="IPR013922">
    <property type="entry name" value="Cyclin_PHO80-like"/>
</dbReference>
<feature type="compositionally biased region" description="Polar residues" evidence="1">
    <location>
        <begin position="259"/>
        <end position="282"/>
    </location>
</feature>
<evidence type="ECO:0000313" key="3">
    <source>
        <dbReference type="Proteomes" id="UP000266841"/>
    </source>
</evidence>
<dbReference type="PANTHER" id="PTHR15615:SF108">
    <property type="entry name" value="PROTEIN CNPPD1"/>
    <property type="match status" value="1"/>
</dbReference>
<dbReference type="GO" id="GO:0019901">
    <property type="term" value="F:protein kinase binding"/>
    <property type="evidence" value="ECO:0007669"/>
    <property type="project" value="InterPro"/>
</dbReference>
<proteinExistence type="predicted"/>
<keyword evidence="3" id="KW-1185">Reference proteome</keyword>
<organism evidence="2 3">
    <name type="scientific">Thalassiosira oceanica</name>
    <name type="common">Marine diatom</name>
    <dbReference type="NCBI Taxonomy" id="159749"/>
    <lineage>
        <taxon>Eukaryota</taxon>
        <taxon>Sar</taxon>
        <taxon>Stramenopiles</taxon>
        <taxon>Ochrophyta</taxon>
        <taxon>Bacillariophyta</taxon>
        <taxon>Coscinodiscophyceae</taxon>
        <taxon>Thalassiosirophycidae</taxon>
        <taxon>Thalassiosirales</taxon>
        <taxon>Thalassiosiraceae</taxon>
        <taxon>Thalassiosira</taxon>
    </lineage>
</organism>
<sequence>MESSPTEESEGKAIVKVLAVVLERLVSANSELAAQQEADNSQLTKFHALRAPAIGILQYLERIHKYASCSKECFVLALIYIDRLIQGNNFLLTELNAHRVVITAILLAAKFFDDAYYNNAYYAKVGGVLTSEMNSLEVDFLFRINFSLRVEPYVFQKYYAELSSHTNEMGLISIKSCTDDDLLTQNRMEDPRPRVHSAPCNHVQDYVPPQVSGMPQPGVATSQLDFSEMFDNAKSAYEAVTSNGTQDRHSFSTALDSSYTVQPLHQSQSQPSFYKGSSQPRNTADLPFPTLPNLVGSQLQQSANSAESNGNHTFTPQAQLQHVIDPSQKLLQTALASNGQLGLDNQMTHPLLATQQQHVTPHQDSYPIQAAKSDHVNFMAQAGLQHHFQHQQPPEITPSPPPQNTVIHATLTPFPNVNLSGMSALPAHGIHGSCSSQYANPIDHAIAMHQQQSQPIAIGTAATSADNLGGAWSYVSSFERRTGGGV</sequence>
<dbReference type="OrthoDB" id="337735at2759"/>
<dbReference type="AlphaFoldDB" id="K0QYJ8"/>
<name>K0QYJ8_THAOC</name>
<dbReference type="InterPro" id="IPR036915">
    <property type="entry name" value="Cyclin-like_sf"/>
</dbReference>
<evidence type="ECO:0008006" key="4">
    <source>
        <dbReference type="Google" id="ProtNLM"/>
    </source>
</evidence>
<dbReference type="CDD" id="cd20558">
    <property type="entry name" value="CYCLIN_ScPCL7-like"/>
    <property type="match status" value="1"/>
</dbReference>
<feature type="region of interest" description="Disordered" evidence="1">
    <location>
        <begin position="259"/>
        <end position="287"/>
    </location>
</feature>
<dbReference type="PANTHER" id="PTHR15615">
    <property type="match status" value="1"/>
</dbReference>